<dbReference type="RefSeq" id="WP_369046388.1">
    <property type="nucleotide sequence ID" value="NZ_CP163302.1"/>
</dbReference>
<dbReference type="EMBL" id="CP163302">
    <property type="protein sequence ID" value="XDP45987.1"/>
    <property type="molecule type" value="Genomic_DNA"/>
</dbReference>
<dbReference type="AlphaFoldDB" id="A0AB39L7C8"/>
<evidence type="ECO:0000256" key="1">
    <source>
        <dbReference type="SAM" id="MobiDB-lite"/>
    </source>
</evidence>
<feature type="region of interest" description="Disordered" evidence="1">
    <location>
        <begin position="171"/>
        <end position="197"/>
    </location>
</feature>
<accession>A0AB39L7C8</accession>
<reference evidence="2" key="1">
    <citation type="submission" date="2024-07" db="EMBL/GenBank/DDBJ databases">
        <authorList>
            <person name="fu j."/>
        </authorList>
    </citation>
    <scope>NUCLEOTIDE SEQUENCE</scope>
    <source>
        <strain evidence="2">P10A9</strain>
    </source>
</reference>
<proteinExistence type="predicted"/>
<gene>
    <name evidence="2" type="ORF">AB5L97_02905</name>
</gene>
<evidence type="ECO:0000313" key="2">
    <source>
        <dbReference type="EMBL" id="XDP45987.1"/>
    </source>
</evidence>
<protein>
    <submittedName>
        <fullName evidence="2">Uncharacterized protein</fullName>
    </submittedName>
</protein>
<feature type="compositionally biased region" description="Low complexity" evidence="1">
    <location>
        <begin position="180"/>
        <end position="197"/>
    </location>
</feature>
<name>A0AB39L7C8_9MICC</name>
<sequence length="197" mass="21594">MSQRQAVTKKKALAYRDASRAGKGRILDELVDLTGWHRDYARAALREALALREVRRCEPRAPLSGPRVIAALETCWAVLRGPAGQRLAPILPTLVPMLRRDGELELSEEEAALLCRMSAATIDRRLAAARSRMVLRGRCHTKPGSLLKSQIPVRTWADWDEGTPGFVEIDLVGHEGGKAPGSSASRSPSRMSPPDGR</sequence>
<organism evidence="2">
    <name type="scientific">Sinomonas puerhi</name>
    <dbReference type="NCBI Taxonomy" id="3238584"/>
    <lineage>
        <taxon>Bacteria</taxon>
        <taxon>Bacillati</taxon>
        <taxon>Actinomycetota</taxon>
        <taxon>Actinomycetes</taxon>
        <taxon>Micrococcales</taxon>
        <taxon>Micrococcaceae</taxon>
        <taxon>Sinomonas</taxon>
    </lineage>
</organism>
<dbReference type="KEGG" id="spue:AB5L97_02905"/>